<sequence length="213" mass="24405">MVDPDRPVKSVILSARSVIVTELPPRANEPKIPFSTIISEEHAAEISTWIDHKTTPYTSTNIPYEFELILRGSRDGFAPQTFWDMCYGHASTVVFMKVKGTNEILGGYNPLMWDNTTSGYKETKDSFIFSLKNNNILNSVLSRVDIPKCALYYCRKENQNKYGFNFGGVLLMCSNATDFEYYHDSRYNTRIKAVNGKFSIIDYEVFKINRKTT</sequence>
<dbReference type="EMBL" id="PQFF01000330">
    <property type="protein sequence ID" value="RHZ59333.1"/>
    <property type="molecule type" value="Genomic_DNA"/>
</dbReference>
<name>A0A397HDD6_9GLOM</name>
<protein>
    <recommendedName>
        <fullName evidence="1">TLDc domain-containing protein</fullName>
    </recommendedName>
</protein>
<proteinExistence type="predicted"/>
<dbReference type="AlphaFoldDB" id="A0A397HDD6"/>
<dbReference type="InterPro" id="IPR006571">
    <property type="entry name" value="TLDc_dom"/>
</dbReference>
<dbReference type="PROSITE" id="PS51886">
    <property type="entry name" value="TLDC"/>
    <property type="match status" value="1"/>
</dbReference>
<evidence type="ECO:0000313" key="3">
    <source>
        <dbReference type="Proteomes" id="UP000266861"/>
    </source>
</evidence>
<evidence type="ECO:0000313" key="2">
    <source>
        <dbReference type="EMBL" id="RHZ59333.1"/>
    </source>
</evidence>
<dbReference type="Proteomes" id="UP000266861">
    <property type="component" value="Unassembled WGS sequence"/>
</dbReference>
<dbReference type="SMART" id="SM00584">
    <property type="entry name" value="TLDc"/>
    <property type="match status" value="1"/>
</dbReference>
<evidence type="ECO:0000259" key="1">
    <source>
        <dbReference type="PROSITE" id="PS51886"/>
    </source>
</evidence>
<keyword evidence="3" id="KW-1185">Reference proteome</keyword>
<dbReference type="OrthoDB" id="2439862at2759"/>
<dbReference type="Pfam" id="PF07534">
    <property type="entry name" value="TLD"/>
    <property type="match status" value="1"/>
</dbReference>
<organism evidence="2 3">
    <name type="scientific">Diversispora epigaea</name>
    <dbReference type="NCBI Taxonomy" id="1348612"/>
    <lineage>
        <taxon>Eukaryota</taxon>
        <taxon>Fungi</taxon>
        <taxon>Fungi incertae sedis</taxon>
        <taxon>Mucoromycota</taxon>
        <taxon>Glomeromycotina</taxon>
        <taxon>Glomeromycetes</taxon>
        <taxon>Diversisporales</taxon>
        <taxon>Diversisporaceae</taxon>
        <taxon>Diversispora</taxon>
    </lineage>
</organism>
<comment type="caution">
    <text evidence="2">The sequence shown here is derived from an EMBL/GenBank/DDBJ whole genome shotgun (WGS) entry which is preliminary data.</text>
</comment>
<feature type="domain" description="TLDc" evidence="1">
    <location>
        <begin position="36"/>
        <end position="209"/>
    </location>
</feature>
<reference evidence="2 3" key="1">
    <citation type="submission" date="2018-08" db="EMBL/GenBank/DDBJ databases">
        <title>Genome and evolution of the arbuscular mycorrhizal fungus Diversispora epigaea (formerly Glomus versiforme) and its bacterial endosymbionts.</title>
        <authorList>
            <person name="Sun X."/>
            <person name="Fei Z."/>
            <person name="Harrison M."/>
        </authorList>
    </citation>
    <scope>NUCLEOTIDE SEQUENCE [LARGE SCALE GENOMIC DNA]</scope>
    <source>
        <strain evidence="2 3">IT104</strain>
    </source>
</reference>
<gene>
    <name evidence="2" type="ORF">Glove_364g35</name>
</gene>
<accession>A0A397HDD6</accession>